<gene>
    <name evidence="1" type="primary">tssF</name>
    <name evidence="1" type="ORF">FSC10_07865</name>
</gene>
<dbReference type="PIRSF" id="PIRSF028304">
    <property type="entry name" value="UCP028304"/>
    <property type="match status" value="1"/>
</dbReference>
<sequence length="604" mass="70283">MSAIEELLPYYEKQLQEFSKLSREFANKYPKISQRLSLNQEQIDDPHIERLIQAFSLISARIDKKLYDSYEIFTRSIFAVMFPQYLKPFPACSMVSFGDANKIKQLTDVRLIPKHTSLKSKSVRGVQCEYRTVQEVALLPIALKSVHFKTHPSAHIHLNRNATLVLGFEIFNHQLNLLQKHKLPIYLDAISSFPLQMLDQVFKTETQFSLKGNGQEIKISNPFELSGFSEEESIMPVDQHTHQAYRLLLEYFCFPDKFSFLNLNLDFLHQIEADTSNFELHIHFKMNLNDQAAIRNYSELNLSNFKLFVTPVVNLFEKQAEPQKINHQRLEYPLISDAHHPEYYQVYAVSEMNLIREKSDKEQVFHQVLPFFAMSHYRHDGAQFYYHLQPEIASTQQNDLKFSLVSRSLEPQNTSSDFISTRLLCCNRDLPYESYNKDQNALSLNDSQLARRGLLLKRPSLPYRFKQSQKEQWRIISHLSLNNLSLMKGDAVTHLKELLELYNLPASKENQQIIAAIQSIDFSLSQKLLEHKPFPLFVRGVRAQVKIESEAFRGSSLYIFAQLLNHIFNLKLQMNSYVEMIVIDAATEQEVYQCVQNVGGKKLL</sequence>
<organism evidence="1 2">
    <name type="scientific">Acinetobacter schindleri</name>
    <dbReference type="NCBI Taxonomy" id="108981"/>
    <lineage>
        <taxon>Bacteria</taxon>
        <taxon>Pseudomonadati</taxon>
        <taxon>Pseudomonadota</taxon>
        <taxon>Gammaproteobacteria</taxon>
        <taxon>Moraxellales</taxon>
        <taxon>Moraxellaceae</taxon>
        <taxon>Acinetobacter</taxon>
    </lineage>
</organism>
<accession>A0AAE6WWQ1</accession>
<dbReference type="PANTHER" id="PTHR35370">
    <property type="entry name" value="CYTOPLASMIC PROTEIN-RELATED-RELATED"/>
    <property type="match status" value="1"/>
</dbReference>
<protein>
    <submittedName>
        <fullName evidence="1">Type VI secretion system baseplate subunit TssF</fullName>
    </submittedName>
</protein>
<reference evidence="1 2" key="1">
    <citation type="submission" date="2019-09" db="EMBL/GenBank/DDBJ databases">
        <title>Non-baumannii Acinetobacter spp. carrying blaNDM-1 isolated in China.</title>
        <authorList>
            <person name="Cui C."/>
            <person name="Chen C."/>
            <person name="Sun J."/>
            <person name="Liu Y."/>
        </authorList>
    </citation>
    <scope>NUCLEOTIDE SEQUENCE [LARGE SCALE GENOMIC DNA]</scope>
    <source>
        <strain evidence="1 2">HZE23-1</strain>
    </source>
</reference>
<proteinExistence type="predicted"/>
<dbReference type="EMBL" id="CP044463">
    <property type="protein sequence ID" value="QIC67289.1"/>
    <property type="molecule type" value="Genomic_DNA"/>
</dbReference>
<evidence type="ECO:0000313" key="2">
    <source>
        <dbReference type="Proteomes" id="UP000503505"/>
    </source>
</evidence>
<dbReference type="AlphaFoldDB" id="A0AAE6WWQ1"/>
<dbReference type="RefSeq" id="WP_163171369.1">
    <property type="nucleotide sequence ID" value="NZ_CP044463.1"/>
</dbReference>
<name>A0AAE6WWQ1_9GAMM</name>
<dbReference type="Pfam" id="PF05947">
    <property type="entry name" value="T6SS_TssF"/>
    <property type="match status" value="1"/>
</dbReference>
<dbReference type="NCBIfam" id="TIGR03359">
    <property type="entry name" value="VI_chp_6"/>
    <property type="match status" value="1"/>
</dbReference>
<dbReference type="PANTHER" id="PTHR35370:SF1">
    <property type="entry name" value="TYPE VI SECRETION SYSTEM COMPONENT TSSF1"/>
    <property type="match status" value="1"/>
</dbReference>
<dbReference type="InterPro" id="IPR010272">
    <property type="entry name" value="T6SS_TssF"/>
</dbReference>
<dbReference type="Proteomes" id="UP000503505">
    <property type="component" value="Chromosome"/>
</dbReference>
<evidence type="ECO:0000313" key="1">
    <source>
        <dbReference type="EMBL" id="QIC67289.1"/>
    </source>
</evidence>